<feature type="region of interest" description="Disordered" evidence="3">
    <location>
        <begin position="336"/>
        <end position="375"/>
    </location>
</feature>
<keyword evidence="7" id="KW-1185">Reference proteome</keyword>
<feature type="coiled-coil region" evidence="2">
    <location>
        <begin position="1024"/>
        <end position="1058"/>
    </location>
</feature>
<feature type="coiled-coil region" evidence="2">
    <location>
        <begin position="945"/>
        <end position="1000"/>
    </location>
</feature>
<dbReference type="InterPro" id="IPR021885">
    <property type="entry name" value="DUF3496"/>
</dbReference>
<dbReference type="Pfam" id="PF12001">
    <property type="entry name" value="DUF3496"/>
    <property type="match status" value="1"/>
</dbReference>
<protein>
    <submittedName>
        <fullName evidence="6">Uncharacterized protein</fullName>
    </submittedName>
</protein>
<accession>A0A8C5RNL3</accession>
<evidence type="ECO:0000256" key="1">
    <source>
        <dbReference type="ARBA" id="ARBA00023054"/>
    </source>
</evidence>
<evidence type="ECO:0000313" key="7">
    <source>
        <dbReference type="Proteomes" id="UP000694406"/>
    </source>
</evidence>
<feature type="domain" description="CCDC144C-like coiled-coil" evidence="5">
    <location>
        <begin position="507"/>
        <end position="617"/>
    </location>
</feature>
<dbReference type="GeneTree" id="ENSGT00940000163982"/>
<feature type="coiled-coil region" evidence="2">
    <location>
        <begin position="544"/>
        <end position="578"/>
    </location>
</feature>
<name>A0A8C5RNL3_LATLA</name>
<feature type="coiled-coil region" evidence="2">
    <location>
        <begin position="815"/>
        <end position="863"/>
    </location>
</feature>
<evidence type="ECO:0000259" key="5">
    <source>
        <dbReference type="Pfam" id="PF14915"/>
    </source>
</evidence>
<dbReference type="InterPro" id="IPR040118">
    <property type="entry name" value="C144A/B/C"/>
</dbReference>
<feature type="coiled-coil region" evidence="2">
    <location>
        <begin position="710"/>
        <end position="782"/>
    </location>
</feature>
<dbReference type="PANTHER" id="PTHR22245">
    <property type="entry name" value="COILED-COIL DOMAIN-CONTAINING PROTEIN 144A-RELATED"/>
    <property type="match status" value="1"/>
</dbReference>
<feature type="coiled-coil region" evidence="2">
    <location>
        <begin position="453"/>
        <end position="487"/>
    </location>
</feature>
<evidence type="ECO:0000259" key="4">
    <source>
        <dbReference type="Pfam" id="PF12001"/>
    </source>
</evidence>
<reference evidence="6" key="2">
    <citation type="submission" date="2025-09" db="UniProtKB">
        <authorList>
            <consortium name="Ensembl"/>
        </authorList>
    </citation>
    <scope>IDENTIFICATION</scope>
</reference>
<feature type="coiled-coil region" evidence="2">
    <location>
        <begin position="612"/>
        <end position="674"/>
    </location>
</feature>
<organism evidence="6 7">
    <name type="scientific">Laticauda laticaudata</name>
    <name type="common">Blue-ringed sea krait</name>
    <name type="synonym">Blue-lipped sea krait</name>
    <dbReference type="NCBI Taxonomy" id="8630"/>
    <lineage>
        <taxon>Eukaryota</taxon>
        <taxon>Metazoa</taxon>
        <taxon>Chordata</taxon>
        <taxon>Craniata</taxon>
        <taxon>Vertebrata</taxon>
        <taxon>Euteleostomi</taxon>
        <taxon>Lepidosauria</taxon>
        <taxon>Squamata</taxon>
        <taxon>Bifurcata</taxon>
        <taxon>Unidentata</taxon>
        <taxon>Episquamata</taxon>
        <taxon>Toxicofera</taxon>
        <taxon>Serpentes</taxon>
        <taxon>Colubroidea</taxon>
        <taxon>Elapidae</taxon>
        <taxon>Laticaudinae</taxon>
        <taxon>Laticauda</taxon>
    </lineage>
</organism>
<evidence type="ECO:0000256" key="2">
    <source>
        <dbReference type="SAM" id="Coils"/>
    </source>
</evidence>
<dbReference type="Ensembl" id="ENSLLTT00000005353.1">
    <property type="protein sequence ID" value="ENSLLTP00000005143.1"/>
    <property type="gene ID" value="ENSLLTG00000003915.1"/>
</dbReference>
<dbReference type="InterPro" id="IPR039497">
    <property type="entry name" value="CC144C-like_CC_dom"/>
</dbReference>
<dbReference type="Pfam" id="PF14915">
    <property type="entry name" value="CCDC144C"/>
    <property type="match status" value="1"/>
</dbReference>
<dbReference type="Proteomes" id="UP000694406">
    <property type="component" value="Unplaced"/>
</dbReference>
<sequence length="1155" mass="133691">MHSKEAHNDCNHFDSIHWEEKYEKMWVANEKKEVKANFKSITAELKQMFGEIKVYEKMSSIPSKVTSQDGFCGAVEGIKETSLHLQNIKVDIQGKDDIKDIRSVVAERELNTDYWNKNPLSNNANGTKVNISEERSSNSIIQLKANIGGTRAAEKCLEYSLQNHGDITKDTALKTIDANQPITPNNFYKYISVTKNPSEETEYHFNNSINSSKDIDIEIGNKMKNHKQVCPQISKKNMDEELEGDVARFKNQVGILHSAFLALEKEKNQLQKEIEEEKIKKKLESEGKKFANTEMLAVNNDEKIEPKHSISEIQHITIKSVFPEDKKEIVCPGLKTTRKSENKRRNSKQKVSQRFCNNLHEPQDESSLSEASLEERYPAKSVNRKNKLYGTLSITNDLDDLTPSSDSTTEDIESLSSIYKEAIVLIEELSLDCKDSVNLLKVQNIFHGYERLIEHEKGRYTQLLEKVKKFENQRNEWQKNLEDLKDIKSILDHQKVQYESEITNLKFCLKQEEEKRMGADILHVKNQEQLRKKDEQYCTQMEEKQQLELMLRSKEMELKTLTNHLKQVEEERNETQRQLCQEQNARAIQEDILNTHFWKQKELEEESKKVATKQSESTIRQLQQELADSLKKQSMTEASLEVSTHYRIDLEEDKQQLLKEIERIKCKLQDSEIQTIQCERSTHELRHALDIKEREASAASQKLQDLLVASSGTNNAIKQLEEHIQRLEIENARLEATTNQQNNRIEILQKDLQDSVSVHNRLEELITSLQTAKINLEEQLNHQVQKENMLSVTAQDAQNLWEEELKLKSKLGIRLSELDKEKTELISQFENEKKKVKKVLELKRSVEMRLDQEMKRNSELQKEYHGIKKLLKITKKKLKGYESGESSSQISLHGEIKNKYSEIDNEVGKLRKRVDELSHHLEVESTRSTQLESTNCELREQLASMKILHKNHEKLEKSKLQLEEEVVNLKRQIQGNLIDLSQVEQYKRDIEERAKQEIRQKLEEVNFFLQTQAASQETLEQIRATSNASLRNQLENRIKELESELAKFKNNQQDSILQKESTHTELERYKGLYSEEIKIRKSLGSKLDSFISGSLSSSPVLETVQMGNLGNTLALNKSFNLGGGFLNTNGTALASKNRVEAYLAKVSNCECHSML</sequence>
<keyword evidence="1 2" id="KW-0175">Coiled coil</keyword>
<evidence type="ECO:0000313" key="6">
    <source>
        <dbReference type="Ensembl" id="ENSLLTP00000005143.1"/>
    </source>
</evidence>
<evidence type="ECO:0000256" key="3">
    <source>
        <dbReference type="SAM" id="MobiDB-lite"/>
    </source>
</evidence>
<proteinExistence type="predicted"/>
<feature type="domain" description="DUF3496" evidence="4">
    <location>
        <begin position="1031"/>
        <end position="1088"/>
    </location>
</feature>
<reference evidence="6" key="1">
    <citation type="submission" date="2025-08" db="UniProtKB">
        <authorList>
            <consortium name="Ensembl"/>
        </authorList>
    </citation>
    <scope>IDENTIFICATION</scope>
</reference>
<dbReference type="PANTHER" id="PTHR22245:SF3">
    <property type="entry name" value="COILED-COIL DOMAIN-CONTAINING PROTEIN 144A-RELATED"/>
    <property type="match status" value="1"/>
</dbReference>
<dbReference type="AlphaFoldDB" id="A0A8C5RNL3"/>